<gene>
    <name evidence="3" type="ORF">GCM10007028_00680</name>
</gene>
<dbReference type="Gene3D" id="2.60.120.560">
    <property type="entry name" value="Exo-inulinase, domain 1"/>
    <property type="match status" value="2"/>
</dbReference>
<evidence type="ECO:0000259" key="2">
    <source>
        <dbReference type="Pfam" id="PF06439"/>
    </source>
</evidence>
<reference evidence="3" key="2">
    <citation type="submission" date="2020-09" db="EMBL/GenBank/DDBJ databases">
        <authorList>
            <person name="Sun Q."/>
            <person name="Kim S."/>
        </authorList>
    </citation>
    <scope>NUCLEOTIDE SEQUENCE</scope>
    <source>
        <strain evidence="3">KCTC 12710</strain>
    </source>
</reference>
<feature type="chain" id="PRO_5037219154" description="3-keto-alpha-glucoside-1,2-lyase/3-keto-2-hydroxy-glucal hydratase domain-containing protein" evidence="1">
    <location>
        <begin position="21"/>
        <end position="456"/>
    </location>
</feature>
<keyword evidence="4" id="KW-1185">Reference proteome</keyword>
<dbReference type="AlphaFoldDB" id="A0A918V415"/>
<evidence type="ECO:0000313" key="4">
    <source>
        <dbReference type="Proteomes" id="UP000636004"/>
    </source>
</evidence>
<dbReference type="RefSeq" id="WP_189358318.1">
    <property type="nucleotide sequence ID" value="NZ_BMWZ01000001.1"/>
</dbReference>
<dbReference type="InterPro" id="IPR010496">
    <property type="entry name" value="AL/BT2_dom"/>
</dbReference>
<dbReference type="Proteomes" id="UP000636004">
    <property type="component" value="Unassembled WGS sequence"/>
</dbReference>
<feature type="domain" description="3-keto-alpha-glucoside-1,2-lyase/3-keto-2-hydroxy-glucal hydratase" evidence="2">
    <location>
        <begin position="23"/>
        <end position="208"/>
    </location>
</feature>
<dbReference type="EMBL" id="BMWZ01000001">
    <property type="protein sequence ID" value="GGZ67662.1"/>
    <property type="molecule type" value="Genomic_DNA"/>
</dbReference>
<name>A0A918V415_9FLAO</name>
<evidence type="ECO:0000313" key="3">
    <source>
        <dbReference type="EMBL" id="GGZ67662.1"/>
    </source>
</evidence>
<reference evidence="3" key="1">
    <citation type="journal article" date="2014" name="Int. J. Syst. Evol. Microbiol.">
        <title>Complete genome sequence of Corynebacterium casei LMG S-19264T (=DSM 44701T), isolated from a smear-ripened cheese.</title>
        <authorList>
            <consortium name="US DOE Joint Genome Institute (JGI-PGF)"/>
            <person name="Walter F."/>
            <person name="Albersmeier A."/>
            <person name="Kalinowski J."/>
            <person name="Ruckert C."/>
        </authorList>
    </citation>
    <scope>NUCLEOTIDE SEQUENCE</scope>
    <source>
        <strain evidence="3">KCTC 12710</strain>
    </source>
</reference>
<dbReference type="GO" id="GO:0016787">
    <property type="term" value="F:hydrolase activity"/>
    <property type="evidence" value="ECO:0007669"/>
    <property type="project" value="InterPro"/>
</dbReference>
<sequence length="456" mass="51362">MKITYLGVLACCMLVFTLQAQKSKDLFNGKNFKGWKVLNGTAEYTIEDNAIVGTSKTGTPNTFLATKKEYTNFILDYEILLGAGLNSGVQIRSRSISDYNNGRVHGLQVEADDSERNWFGGLFDEARKGWRYPLEYNPEVKRAYKRGQWNKIKVIAAGNHIATWVNGINMTNLYEESVETGFIGLQVHSIGNSKEKAGKTIKWRNIKLTEIPEDYKFETTAPVLNYALNSIVEEEKENGWKLLWDGKSTTGWRGAKMDDFPKTGWVMNDGILTVQASGGGESEHGGDIVTTKPYENFILELDFKYTKGANSGIKYFVDTELNKGKGSAIGCEFQILDDAVHPDAKKGTNGNRTIGSLYDLIKANAQEYIPSLYTKKYVNKSGWNRARIVVNGNLVQHYLNGCKVIEYTRGNQMWRALVAYSKYRDWPNFGEAKSGLILLQDHGDEVHFKNIKIKEL</sequence>
<dbReference type="Pfam" id="PF06439">
    <property type="entry name" value="3keto-disac_hyd"/>
    <property type="match status" value="2"/>
</dbReference>
<accession>A0A918V415</accession>
<keyword evidence="1" id="KW-0732">Signal</keyword>
<proteinExistence type="predicted"/>
<feature type="domain" description="3-keto-alpha-glucoside-1,2-lyase/3-keto-2-hydroxy-glucal hydratase" evidence="2">
    <location>
        <begin position="239"/>
        <end position="454"/>
    </location>
</feature>
<evidence type="ECO:0000256" key="1">
    <source>
        <dbReference type="SAM" id="SignalP"/>
    </source>
</evidence>
<comment type="caution">
    <text evidence="3">The sequence shown here is derived from an EMBL/GenBank/DDBJ whole genome shotgun (WGS) entry which is preliminary data.</text>
</comment>
<feature type="signal peptide" evidence="1">
    <location>
        <begin position="1"/>
        <end position="20"/>
    </location>
</feature>
<organism evidence="3 4">
    <name type="scientific">Algibacter mikhailovii</name>
    <dbReference type="NCBI Taxonomy" id="425498"/>
    <lineage>
        <taxon>Bacteria</taxon>
        <taxon>Pseudomonadati</taxon>
        <taxon>Bacteroidota</taxon>
        <taxon>Flavobacteriia</taxon>
        <taxon>Flavobacteriales</taxon>
        <taxon>Flavobacteriaceae</taxon>
        <taxon>Algibacter</taxon>
    </lineage>
</organism>
<protein>
    <recommendedName>
        <fullName evidence="2">3-keto-alpha-glucoside-1,2-lyase/3-keto-2-hydroxy-glucal hydratase domain-containing protein</fullName>
    </recommendedName>
</protein>